<dbReference type="CDD" id="cd12148">
    <property type="entry name" value="fungal_TF_MHR"/>
    <property type="match status" value="1"/>
</dbReference>
<dbReference type="EMBL" id="JABCKI010005740">
    <property type="protein sequence ID" value="KAG5638884.1"/>
    <property type="molecule type" value="Genomic_DNA"/>
</dbReference>
<dbReference type="SMART" id="SM00906">
    <property type="entry name" value="Fungal_trans"/>
    <property type="match status" value="1"/>
</dbReference>
<reference evidence="3" key="1">
    <citation type="submission" date="2021-02" db="EMBL/GenBank/DDBJ databases">
        <authorList>
            <person name="Nieuwenhuis M."/>
            <person name="Van De Peppel L.J.J."/>
        </authorList>
    </citation>
    <scope>NUCLEOTIDE SEQUENCE</scope>
    <source>
        <strain evidence="3">D49</strain>
    </source>
</reference>
<sequence>MPLLHRRTFEKSIQENLHHLDPSFGATVLLACAVASRYIENPTVSPGDDAQLSFGWSYFAQLASMYLFGSSIPNACTLLVGLGVRFTQDQGAHRRKPEGVKPTLEDELWKRAFWFLICFDRFSSAFLGRPLSTQDDDFDIDTLIECDDENVECNENGEVVSNQPPSKPSFVQCLKLCEILAFSMRTIYSTNRAKLWSGLVGNEWQSRIVAQVDSALDKWMKWDPHREYPVFCDQSTALYPVYYYVQMQTHRPFMQSDSPMAHSSLATGVNAARSCAHLLDLQFKKRKIALPHVVVESPAATILHRHR</sequence>
<evidence type="ECO:0000256" key="1">
    <source>
        <dbReference type="ARBA" id="ARBA00023242"/>
    </source>
</evidence>
<dbReference type="OrthoDB" id="4456959at2759"/>
<keyword evidence="4" id="KW-1185">Reference proteome</keyword>
<dbReference type="Proteomes" id="UP000717328">
    <property type="component" value="Unassembled WGS sequence"/>
</dbReference>
<dbReference type="GO" id="GO:0006351">
    <property type="term" value="P:DNA-templated transcription"/>
    <property type="evidence" value="ECO:0007669"/>
    <property type="project" value="InterPro"/>
</dbReference>
<dbReference type="PANTHER" id="PTHR46910:SF38">
    <property type="entry name" value="ZN(2)-C6 FUNGAL-TYPE DOMAIN-CONTAINING PROTEIN"/>
    <property type="match status" value="1"/>
</dbReference>
<comment type="caution">
    <text evidence="3">The sequence shown here is derived from an EMBL/GenBank/DDBJ whole genome shotgun (WGS) entry which is preliminary data.</text>
</comment>
<organism evidence="3 4">
    <name type="scientific">Sphagnurus paluster</name>
    <dbReference type="NCBI Taxonomy" id="117069"/>
    <lineage>
        <taxon>Eukaryota</taxon>
        <taxon>Fungi</taxon>
        <taxon>Dikarya</taxon>
        <taxon>Basidiomycota</taxon>
        <taxon>Agaricomycotina</taxon>
        <taxon>Agaricomycetes</taxon>
        <taxon>Agaricomycetidae</taxon>
        <taxon>Agaricales</taxon>
        <taxon>Tricholomatineae</taxon>
        <taxon>Lyophyllaceae</taxon>
        <taxon>Sphagnurus</taxon>
    </lineage>
</organism>
<dbReference type="PANTHER" id="PTHR46910">
    <property type="entry name" value="TRANSCRIPTION FACTOR PDR1"/>
    <property type="match status" value="1"/>
</dbReference>
<dbReference type="GO" id="GO:0003677">
    <property type="term" value="F:DNA binding"/>
    <property type="evidence" value="ECO:0007669"/>
    <property type="project" value="InterPro"/>
</dbReference>
<dbReference type="GO" id="GO:0003700">
    <property type="term" value="F:DNA-binding transcription factor activity"/>
    <property type="evidence" value="ECO:0007669"/>
    <property type="project" value="InterPro"/>
</dbReference>
<dbReference type="InterPro" id="IPR050987">
    <property type="entry name" value="AtrR-like"/>
</dbReference>
<feature type="domain" description="Xylanolytic transcriptional activator regulatory" evidence="2">
    <location>
        <begin position="76"/>
        <end position="149"/>
    </location>
</feature>
<proteinExistence type="predicted"/>
<name>A0A9P7FXG2_9AGAR</name>
<gene>
    <name evidence="3" type="ORF">H0H81_009187</name>
</gene>
<dbReference type="GO" id="GO:0008270">
    <property type="term" value="F:zinc ion binding"/>
    <property type="evidence" value="ECO:0007669"/>
    <property type="project" value="InterPro"/>
</dbReference>
<dbReference type="Pfam" id="PF04082">
    <property type="entry name" value="Fungal_trans"/>
    <property type="match status" value="1"/>
</dbReference>
<evidence type="ECO:0000313" key="3">
    <source>
        <dbReference type="EMBL" id="KAG5638884.1"/>
    </source>
</evidence>
<accession>A0A9P7FXG2</accession>
<dbReference type="InterPro" id="IPR007219">
    <property type="entry name" value="XnlR_reg_dom"/>
</dbReference>
<evidence type="ECO:0000313" key="4">
    <source>
        <dbReference type="Proteomes" id="UP000717328"/>
    </source>
</evidence>
<dbReference type="AlphaFoldDB" id="A0A9P7FXG2"/>
<keyword evidence="1" id="KW-0539">Nucleus</keyword>
<evidence type="ECO:0000259" key="2">
    <source>
        <dbReference type="SMART" id="SM00906"/>
    </source>
</evidence>
<protein>
    <recommendedName>
        <fullName evidence="2">Xylanolytic transcriptional activator regulatory domain-containing protein</fullName>
    </recommendedName>
</protein>
<dbReference type="PROSITE" id="PS51257">
    <property type="entry name" value="PROKAR_LIPOPROTEIN"/>
    <property type="match status" value="1"/>
</dbReference>
<reference evidence="3" key="2">
    <citation type="submission" date="2021-10" db="EMBL/GenBank/DDBJ databases">
        <title>Phylogenomics reveals ancestral predisposition of the termite-cultivated fungus Termitomyces towards a domesticated lifestyle.</title>
        <authorList>
            <person name="Auxier B."/>
            <person name="Grum-Grzhimaylo A."/>
            <person name="Cardenas M.E."/>
            <person name="Lodge J.D."/>
            <person name="Laessoe T."/>
            <person name="Pedersen O."/>
            <person name="Smith M.E."/>
            <person name="Kuyper T.W."/>
            <person name="Franco-Molano E.A."/>
            <person name="Baroni T.J."/>
            <person name="Aanen D.K."/>
        </authorList>
    </citation>
    <scope>NUCLEOTIDE SEQUENCE</scope>
    <source>
        <strain evidence="3">D49</strain>
    </source>
</reference>